<keyword evidence="3" id="KW-1185">Reference proteome</keyword>
<dbReference type="InterPro" id="IPR008906">
    <property type="entry name" value="HATC_C_dom"/>
</dbReference>
<evidence type="ECO:0000259" key="1">
    <source>
        <dbReference type="Pfam" id="PF05699"/>
    </source>
</evidence>
<accession>A0ABQ9HSH0</accession>
<organism evidence="2 3">
    <name type="scientific">Dryococelus australis</name>
    <dbReference type="NCBI Taxonomy" id="614101"/>
    <lineage>
        <taxon>Eukaryota</taxon>
        <taxon>Metazoa</taxon>
        <taxon>Ecdysozoa</taxon>
        <taxon>Arthropoda</taxon>
        <taxon>Hexapoda</taxon>
        <taxon>Insecta</taxon>
        <taxon>Pterygota</taxon>
        <taxon>Neoptera</taxon>
        <taxon>Polyneoptera</taxon>
        <taxon>Phasmatodea</taxon>
        <taxon>Verophasmatodea</taxon>
        <taxon>Anareolatae</taxon>
        <taxon>Phasmatidae</taxon>
        <taxon>Eurycanthinae</taxon>
        <taxon>Dryococelus</taxon>
    </lineage>
</organism>
<evidence type="ECO:0000313" key="3">
    <source>
        <dbReference type="Proteomes" id="UP001159363"/>
    </source>
</evidence>
<dbReference type="Pfam" id="PF05699">
    <property type="entry name" value="Dimer_Tnp_hAT"/>
    <property type="match status" value="1"/>
</dbReference>
<comment type="caution">
    <text evidence="2">The sequence shown here is derived from an EMBL/GenBank/DDBJ whole genome shotgun (WGS) entry which is preliminary data.</text>
</comment>
<feature type="domain" description="HAT C-terminal dimerisation" evidence="1">
    <location>
        <begin position="44"/>
        <end position="110"/>
    </location>
</feature>
<dbReference type="EMBL" id="JARBHB010000004">
    <property type="protein sequence ID" value="KAJ8887324.1"/>
    <property type="molecule type" value="Genomic_DNA"/>
</dbReference>
<reference evidence="2 3" key="1">
    <citation type="submission" date="2023-02" db="EMBL/GenBank/DDBJ databases">
        <title>LHISI_Scaffold_Assembly.</title>
        <authorList>
            <person name="Stuart O.P."/>
            <person name="Cleave R."/>
            <person name="Magrath M.J.L."/>
            <person name="Mikheyev A.S."/>
        </authorList>
    </citation>
    <scope>NUCLEOTIDE SEQUENCE [LARGE SCALE GENOMIC DNA]</scope>
    <source>
        <strain evidence="2">Daus_M_001</strain>
        <tissue evidence="2">Leg muscle</tissue>
    </source>
</reference>
<evidence type="ECO:0000313" key="2">
    <source>
        <dbReference type="EMBL" id="KAJ8887324.1"/>
    </source>
</evidence>
<dbReference type="Proteomes" id="UP001159363">
    <property type="component" value="Chromosome X"/>
</dbReference>
<gene>
    <name evidence="2" type="ORF">PR048_013539</name>
</gene>
<protein>
    <recommendedName>
        <fullName evidence="1">HAT C-terminal dimerisation domain-containing protein</fullName>
    </recommendedName>
</protein>
<name>A0ABQ9HSH0_9NEOP</name>
<sequence length="111" mass="13037">MITAVPLHRLIQNELMRWNSSLDMLQRLQEQKRARQQRTLIDNIIPVVNIFDSATLQVSSTNITASEYFCVPHARVCSEHIFSTAWFICDRKHKRLDPEMVKKLVFLNKNV</sequence>
<proteinExistence type="predicted"/>